<evidence type="ECO:0000256" key="7">
    <source>
        <dbReference type="ARBA" id="ARBA00022490"/>
    </source>
</evidence>
<dbReference type="HOGENOM" id="CLU_049285_1_1_12"/>
<dbReference type="InterPro" id="IPR005944">
    <property type="entry name" value="Pro_iminopeptidase"/>
</dbReference>
<evidence type="ECO:0000259" key="11">
    <source>
        <dbReference type="Pfam" id="PF00561"/>
    </source>
</evidence>
<dbReference type="InterPro" id="IPR000073">
    <property type="entry name" value="AB_hydrolase_1"/>
</dbReference>
<dbReference type="GeneID" id="2741596"/>
<keyword evidence="6" id="KW-0031">Aminopeptidase</keyword>
<dbReference type="AlphaFoldDB" id="M2BBA2"/>
<evidence type="ECO:0000256" key="10">
    <source>
        <dbReference type="ARBA" id="ARBA00029605"/>
    </source>
</evidence>
<dbReference type="Gene3D" id="3.40.50.1820">
    <property type="entry name" value="alpha/beta hydrolase"/>
    <property type="match status" value="1"/>
</dbReference>
<dbReference type="PRINTS" id="PR00793">
    <property type="entry name" value="PROAMNOPTASE"/>
</dbReference>
<evidence type="ECO:0000256" key="9">
    <source>
        <dbReference type="ARBA" id="ARBA00022801"/>
    </source>
</evidence>
<comment type="catalytic activity">
    <reaction evidence="1">
        <text>Release of N-terminal proline from a peptide.</text>
        <dbReference type="EC" id="3.4.11.5"/>
    </reaction>
</comment>
<dbReference type="PATRIC" id="fig|999431.4.peg.526"/>
<evidence type="ECO:0000256" key="8">
    <source>
        <dbReference type="ARBA" id="ARBA00022670"/>
    </source>
</evidence>
<evidence type="ECO:0000256" key="4">
    <source>
        <dbReference type="ARBA" id="ARBA00012568"/>
    </source>
</evidence>
<name>M2BBA2_TREDN</name>
<keyword evidence="7" id="KW-0963">Cytoplasm</keyword>
<dbReference type="PANTHER" id="PTHR43722">
    <property type="entry name" value="PROLINE IMINOPEPTIDASE"/>
    <property type="match status" value="1"/>
</dbReference>
<reference evidence="12" key="1">
    <citation type="submission" date="2012-01" db="EMBL/GenBank/DDBJ databases">
        <title>The Genome Sequence of Treponema denticola H1-T.</title>
        <authorList>
            <consortium name="The Broad Institute Genome Sequencing Platform"/>
            <person name="Earl A."/>
            <person name="Ward D."/>
            <person name="Feldgarden M."/>
            <person name="Gevers D."/>
            <person name="Blanton J.M."/>
            <person name="Fenno C.J."/>
            <person name="Baranova O.V."/>
            <person name="Mathney J."/>
            <person name="Dewhirst F.E."/>
            <person name="Izard J."/>
            <person name="Young S.K."/>
            <person name="Zeng Q."/>
            <person name="Gargeya S."/>
            <person name="Fitzgerald M."/>
            <person name="Haas B."/>
            <person name="Abouelleil A."/>
            <person name="Alvarado L."/>
            <person name="Arachchi H.M."/>
            <person name="Berlin A."/>
            <person name="Chapman S.B."/>
            <person name="Gearin G."/>
            <person name="Goldberg J."/>
            <person name="Griggs A."/>
            <person name="Gujja S."/>
            <person name="Hansen M."/>
            <person name="Heiman D."/>
            <person name="Howarth C."/>
            <person name="Larimer J."/>
            <person name="Lui A."/>
            <person name="MacDonald P.J.P."/>
            <person name="McCowen C."/>
            <person name="Montmayeur A."/>
            <person name="Murphy C."/>
            <person name="Neiman D."/>
            <person name="Pearson M."/>
            <person name="Priest M."/>
            <person name="Roberts A."/>
            <person name="Saif S."/>
            <person name="Shea T."/>
            <person name="Sisk P."/>
            <person name="Stolte C."/>
            <person name="Sykes S."/>
            <person name="Wortman J."/>
            <person name="Nusbaum C."/>
            <person name="Birren B."/>
        </authorList>
    </citation>
    <scope>NUCLEOTIDE SEQUENCE [LARGE SCALE GENOMIC DNA]</scope>
    <source>
        <strain evidence="12">H1-T</strain>
    </source>
</reference>
<keyword evidence="8" id="KW-0645">Protease</keyword>
<dbReference type="EC" id="3.4.11.5" evidence="4"/>
<evidence type="ECO:0000256" key="5">
    <source>
        <dbReference type="ARBA" id="ARBA00021843"/>
    </source>
</evidence>
<comment type="similarity">
    <text evidence="3">Belongs to the peptidase S33 family.</text>
</comment>
<protein>
    <recommendedName>
        <fullName evidence="5">Proline iminopeptidase</fullName>
        <ecNumber evidence="4">3.4.11.5</ecNumber>
    </recommendedName>
    <alternativeName>
        <fullName evidence="10">Prolyl aminopeptidase</fullName>
    </alternativeName>
</protein>
<comment type="caution">
    <text evidence="12">The sequence shown here is derived from an EMBL/GenBank/DDBJ whole genome shotgun (WGS) entry which is preliminary data.</text>
</comment>
<dbReference type="Proteomes" id="UP000011708">
    <property type="component" value="Chromosome"/>
</dbReference>
<dbReference type="GO" id="GO:0006508">
    <property type="term" value="P:proteolysis"/>
    <property type="evidence" value="ECO:0007669"/>
    <property type="project" value="UniProtKB-KW"/>
</dbReference>
<evidence type="ECO:0000256" key="2">
    <source>
        <dbReference type="ARBA" id="ARBA00004496"/>
    </source>
</evidence>
<gene>
    <name evidence="12" type="ORF">HMPREF9725_00508</name>
</gene>
<sequence length="324" mass="36802">MNKTRKTVIKNNKISHISEFNLGGFSQKVLVEGKRDDLPILITLHGGPGTPIPLCVGCRGMFPEFTDNFITVCWDQLGCGINNYKIDDNFTINRFVQMTCDLIDSIKKEFPNNKLFIFSASWGSILSLSVTEKKAKVIDGVLAIGQIVKNIFYNEEVYNALKESGVSERIINRIKNTDIDNIKSKDLQLVSCLLRKKTNAYNNKKSKPLEIGKIILGLFQSPDYTFKDFKAMFINGYKDNISLWNEILRIDLSEKLKNVSVPYYILQGETDIVSPTKIIKELCESSGNKNLHYRVVGNSGHLPNKEMMEELFKVLLSIKRIFSL</sequence>
<evidence type="ECO:0000256" key="6">
    <source>
        <dbReference type="ARBA" id="ARBA00022438"/>
    </source>
</evidence>
<dbReference type="RefSeq" id="WP_002676624.1">
    <property type="nucleotide sequence ID" value="NZ_CM001794.1"/>
</dbReference>
<evidence type="ECO:0000256" key="1">
    <source>
        <dbReference type="ARBA" id="ARBA00001585"/>
    </source>
</evidence>
<keyword evidence="9" id="KW-0378">Hydrolase</keyword>
<comment type="subcellular location">
    <subcellularLocation>
        <location evidence="2">Cytoplasm</location>
    </subcellularLocation>
</comment>
<evidence type="ECO:0000313" key="12">
    <source>
        <dbReference type="EMBL" id="EMB32976.1"/>
    </source>
</evidence>
<accession>M2BBA2</accession>
<dbReference type="InterPro" id="IPR029058">
    <property type="entry name" value="AB_hydrolase_fold"/>
</dbReference>
<dbReference type="EMBL" id="AGDW01000009">
    <property type="protein sequence ID" value="EMB32976.1"/>
    <property type="molecule type" value="Genomic_DNA"/>
</dbReference>
<dbReference type="GO" id="GO:0004177">
    <property type="term" value="F:aminopeptidase activity"/>
    <property type="evidence" value="ECO:0007669"/>
    <property type="project" value="UniProtKB-KW"/>
</dbReference>
<proteinExistence type="inferred from homology"/>
<dbReference type="InterPro" id="IPR002410">
    <property type="entry name" value="Peptidase_S33"/>
</dbReference>
<dbReference type="GO" id="GO:0005737">
    <property type="term" value="C:cytoplasm"/>
    <property type="evidence" value="ECO:0007669"/>
    <property type="project" value="UniProtKB-SubCell"/>
</dbReference>
<dbReference type="Pfam" id="PF00561">
    <property type="entry name" value="Abhydrolase_1"/>
    <property type="match status" value="1"/>
</dbReference>
<feature type="domain" description="AB hydrolase-1" evidence="11">
    <location>
        <begin position="39"/>
        <end position="303"/>
    </location>
</feature>
<evidence type="ECO:0000256" key="3">
    <source>
        <dbReference type="ARBA" id="ARBA00010088"/>
    </source>
</evidence>
<organism evidence="12">
    <name type="scientific">Treponema denticola H1-T</name>
    <dbReference type="NCBI Taxonomy" id="999431"/>
    <lineage>
        <taxon>Bacteria</taxon>
        <taxon>Pseudomonadati</taxon>
        <taxon>Spirochaetota</taxon>
        <taxon>Spirochaetia</taxon>
        <taxon>Spirochaetales</taxon>
        <taxon>Treponemataceae</taxon>
        <taxon>Treponema</taxon>
    </lineage>
</organism>
<dbReference type="PANTHER" id="PTHR43722:SF1">
    <property type="entry name" value="PROLINE IMINOPEPTIDASE"/>
    <property type="match status" value="1"/>
</dbReference>
<dbReference type="SUPFAM" id="SSF53474">
    <property type="entry name" value="alpha/beta-Hydrolases"/>
    <property type="match status" value="1"/>
</dbReference>